<dbReference type="AlphaFoldDB" id="A0A2T3WAP7"/>
<evidence type="ECO:0000313" key="4">
    <source>
        <dbReference type="EMBL" id="PTA68917.1"/>
    </source>
</evidence>
<dbReference type="RefSeq" id="WP_107136774.1">
    <property type="nucleotide sequence ID" value="NZ_PYSV01000003.1"/>
</dbReference>
<dbReference type="Proteomes" id="UP000240317">
    <property type="component" value="Unassembled WGS sequence"/>
</dbReference>
<organism evidence="4 5">
    <name type="scientific">Deinococcus arcticus</name>
    <dbReference type="NCBI Taxonomy" id="2136176"/>
    <lineage>
        <taxon>Bacteria</taxon>
        <taxon>Thermotogati</taxon>
        <taxon>Deinococcota</taxon>
        <taxon>Deinococci</taxon>
        <taxon>Deinococcales</taxon>
        <taxon>Deinococcaceae</taxon>
        <taxon>Deinococcus</taxon>
    </lineage>
</organism>
<sequence length="450" mass="47207">MHALTLAAFCAFLGLTSAASGLRSGAALPGGGWAGWQCLTPEDGPHCRVPVFVQLNASGQGERRQQVPESRTFGPVLRHPNGRTLYLGGFTLVALDSATLKARWSVALSGPSRETEPLALSPDGRFLAVAARNGAVRLLSTQSGQTTQTLHHPFYTDQQNGYGDFFAAPTALAFAPDGRSLAIGSRGGGVRVRALGSGQERQLTGSCAGRQTAHRGPVRGLVFAGAGTLVSAANDGRLVVWSLAGAAPVRCLSLPGGVTSLHTLPHGRLLALGVTSGTLLQPGVRRLARLAPLASEITQWQVTGTTLALSDQHSTRRWNLPSGAPLPSTAPALATLRTAGATVAIGDDLRVRVQVGGQTRVLSPPVTAPGNLDGSGLPIGWQARLTGNRLTVKATSNIRVMTMETADFTNEYVWAWPSGRFLSCRTLRENGFTDDPDRACTSARRALLEP</sequence>
<dbReference type="EMBL" id="PYSV01000003">
    <property type="protein sequence ID" value="PTA68917.1"/>
    <property type="molecule type" value="Genomic_DNA"/>
</dbReference>
<dbReference type="SUPFAM" id="SSF69322">
    <property type="entry name" value="Tricorn protease domain 2"/>
    <property type="match status" value="1"/>
</dbReference>
<dbReference type="PANTHER" id="PTHR19879:SF9">
    <property type="entry name" value="TRANSCRIPTION INITIATION FACTOR TFIID SUBUNIT 5"/>
    <property type="match status" value="1"/>
</dbReference>
<dbReference type="InterPro" id="IPR001680">
    <property type="entry name" value="WD40_rpt"/>
</dbReference>
<reference evidence="4 5" key="1">
    <citation type="submission" date="2018-03" db="EMBL/GenBank/DDBJ databases">
        <title>Draft genome of Deinococcus sp. OD32.</title>
        <authorList>
            <person name="Wang X.-P."/>
            <person name="Du Z.-J."/>
        </authorList>
    </citation>
    <scope>NUCLEOTIDE SEQUENCE [LARGE SCALE GENOMIC DNA]</scope>
    <source>
        <strain evidence="4 5">OD32</strain>
    </source>
</reference>
<feature type="signal peptide" evidence="2">
    <location>
        <begin position="1"/>
        <end position="19"/>
    </location>
</feature>
<name>A0A2T3WAP7_9DEIO</name>
<evidence type="ECO:0000256" key="2">
    <source>
        <dbReference type="SAM" id="SignalP"/>
    </source>
</evidence>
<dbReference type="SMART" id="SM00320">
    <property type="entry name" value="WD40"/>
    <property type="match status" value="3"/>
</dbReference>
<accession>A0A2T3WAP7</accession>
<comment type="caution">
    <text evidence="4">The sequence shown here is derived from an EMBL/GenBank/DDBJ whole genome shotgun (WGS) entry which is preliminary data.</text>
</comment>
<dbReference type="OrthoDB" id="1677004at2"/>
<dbReference type="InterPro" id="IPR015943">
    <property type="entry name" value="WD40/YVTN_repeat-like_dom_sf"/>
</dbReference>
<dbReference type="InterPro" id="IPR024977">
    <property type="entry name" value="Apc4-like_WD40_dom"/>
</dbReference>
<dbReference type="PANTHER" id="PTHR19879">
    <property type="entry name" value="TRANSCRIPTION INITIATION FACTOR TFIID"/>
    <property type="match status" value="1"/>
</dbReference>
<keyword evidence="2" id="KW-0732">Signal</keyword>
<dbReference type="Pfam" id="PF00400">
    <property type="entry name" value="WD40"/>
    <property type="match status" value="1"/>
</dbReference>
<keyword evidence="1" id="KW-0853">WD repeat</keyword>
<evidence type="ECO:0000313" key="5">
    <source>
        <dbReference type="Proteomes" id="UP000240317"/>
    </source>
</evidence>
<dbReference type="Pfam" id="PF12894">
    <property type="entry name" value="ANAPC4_WD40"/>
    <property type="match status" value="1"/>
</dbReference>
<dbReference type="PROSITE" id="PS50082">
    <property type="entry name" value="WD_REPEATS_2"/>
    <property type="match status" value="1"/>
</dbReference>
<keyword evidence="5" id="KW-1185">Reference proteome</keyword>
<feature type="repeat" description="WD" evidence="1">
    <location>
        <begin position="211"/>
        <end position="243"/>
    </location>
</feature>
<feature type="domain" description="Anaphase-promoting complex subunit 4-like WD40" evidence="3">
    <location>
        <begin position="104"/>
        <end position="150"/>
    </location>
</feature>
<evidence type="ECO:0000256" key="1">
    <source>
        <dbReference type="PROSITE-ProRule" id="PRU00221"/>
    </source>
</evidence>
<proteinExistence type="predicted"/>
<protein>
    <recommendedName>
        <fullName evidence="3">Anaphase-promoting complex subunit 4-like WD40 domain-containing protein</fullName>
    </recommendedName>
</protein>
<dbReference type="Gene3D" id="2.130.10.10">
    <property type="entry name" value="YVTN repeat-like/Quinoprotein amine dehydrogenase"/>
    <property type="match status" value="2"/>
</dbReference>
<evidence type="ECO:0000259" key="3">
    <source>
        <dbReference type="Pfam" id="PF12894"/>
    </source>
</evidence>
<feature type="chain" id="PRO_5015716013" description="Anaphase-promoting complex subunit 4-like WD40 domain-containing protein" evidence="2">
    <location>
        <begin position="20"/>
        <end position="450"/>
    </location>
</feature>
<gene>
    <name evidence="4" type="ORF">C8263_03680</name>
</gene>